<organism evidence="1 2">
    <name type="scientific">Capnocytophaga canimorsus</name>
    <dbReference type="NCBI Taxonomy" id="28188"/>
    <lineage>
        <taxon>Bacteria</taxon>
        <taxon>Pseudomonadati</taxon>
        <taxon>Bacteroidota</taxon>
        <taxon>Flavobacteriia</taxon>
        <taxon>Flavobacteriales</taxon>
        <taxon>Flavobacteriaceae</taxon>
        <taxon>Capnocytophaga</taxon>
    </lineage>
</organism>
<dbReference type="Pfam" id="PF20050">
    <property type="entry name" value="DUF6452"/>
    <property type="match status" value="1"/>
</dbReference>
<gene>
    <name evidence="1" type="ORF">CCAN12_770096</name>
</gene>
<dbReference type="GeneID" id="69581314"/>
<dbReference type="InterPro" id="IPR045607">
    <property type="entry name" value="DUF6452"/>
</dbReference>
<dbReference type="AlphaFoldDB" id="A0A0B7HPU4"/>
<reference evidence="1 2" key="1">
    <citation type="submission" date="2015-01" db="EMBL/GenBank/DDBJ databases">
        <authorList>
            <person name="Xiang T."/>
            <person name="Song Y."/>
            <person name="Huang L."/>
            <person name="Wang B."/>
            <person name="Wu P."/>
        </authorList>
    </citation>
    <scope>NUCLEOTIDE SEQUENCE [LARGE SCALE GENOMIC DNA]</scope>
    <source>
        <strain evidence="1 2">Cc12</strain>
    </source>
</reference>
<dbReference type="Proteomes" id="UP000044026">
    <property type="component" value="Unassembled WGS sequence"/>
</dbReference>
<sequence>MKKKWIIRIGASVLLLIFSVITACEPDDLCEHKVTTPQLILRLKDTDKPTKTKAAEKLLVYGKDQKQILSFTTTDSLALPLKISEPQTTYLLVKDATFDANSGTITSGEIAIITFSYQPEEQFVSKGCGFKVVYHNLKVAVEDPTSVWIKSVRINKTDIEDEKKAQVTIYH</sequence>
<evidence type="ECO:0000313" key="2">
    <source>
        <dbReference type="Proteomes" id="UP000044026"/>
    </source>
</evidence>
<accession>A0A0B7HPU4</accession>
<dbReference type="EMBL" id="CDOE01000075">
    <property type="protein sequence ID" value="CEN39917.1"/>
    <property type="molecule type" value="Genomic_DNA"/>
</dbReference>
<name>A0A0B7HPU4_9FLAO</name>
<dbReference type="RefSeq" id="WP_042001513.1">
    <property type="nucleotide sequence ID" value="NZ_BOQJ01000037.1"/>
</dbReference>
<dbReference type="PROSITE" id="PS51257">
    <property type="entry name" value="PROKAR_LIPOPROTEIN"/>
    <property type="match status" value="1"/>
</dbReference>
<protein>
    <submittedName>
        <fullName evidence="1">Uncharacterized protein</fullName>
    </submittedName>
</protein>
<proteinExistence type="predicted"/>
<evidence type="ECO:0000313" key="1">
    <source>
        <dbReference type="EMBL" id="CEN39917.1"/>
    </source>
</evidence>